<organism evidence="1 2">
    <name type="scientific">Megasphaera elsdenii CAG:570</name>
    <dbReference type="NCBI Taxonomy" id="1263087"/>
    <lineage>
        <taxon>Bacteria</taxon>
        <taxon>Bacillati</taxon>
        <taxon>Bacillota</taxon>
        <taxon>Negativicutes</taxon>
        <taxon>Veillonellales</taxon>
        <taxon>Veillonellaceae</taxon>
        <taxon>Megasphaera</taxon>
    </lineage>
</organism>
<accession>R7N072</accession>
<sequence length="110" mass="12266">MGEAVQDVFAGGDFGNSQAVVFLVQEEARLLAIFDVYIIEDAVFVDRRQDAARLRQEVRFIPAFILFHAVQFTDLDVIPFVNAADGDAHSGQFIDEGLEDDRFHLVHAVA</sequence>
<dbReference type="Proteomes" id="UP000017908">
    <property type="component" value="Unassembled WGS sequence"/>
</dbReference>
<evidence type="ECO:0000313" key="2">
    <source>
        <dbReference type="Proteomes" id="UP000017908"/>
    </source>
</evidence>
<evidence type="ECO:0000313" key="1">
    <source>
        <dbReference type="EMBL" id="CDF05483.1"/>
    </source>
</evidence>
<dbReference type="EMBL" id="CBKE010000285">
    <property type="protein sequence ID" value="CDF05483.1"/>
    <property type="molecule type" value="Genomic_DNA"/>
</dbReference>
<gene>
    <name evidence="1" type="ORF">BN715_01740</name>
</gene>
<comment type="caution">
    <text evidence="1">The sequence shown here is derived from an EMBL/GenBank/DDBJ whole genome shotgun (WGS) entry which is preliminary data.</text>
</comment>
<proteinExistence type="predicted"/>
<name>R7N072_MEGEL</name>
<reference evidence="1" key="1">
    <citation type="submission" date="2012-11" db="EMBL/GenBank/DDBJ databases">
        <title>Dependencies among metagenomic species, viruses, plasmids and units of genetic variation.</title>
        <authorList>
            <person name="Nielsen H.B."/>
            <person name="Almeida M."/>
            <person name="Juncker A.S."/>
            <person name="Rasmussen S."/>
            <person name="Li J."/>
            <person name="Sunagawa S."/>
            <person name="Plichta D."/>
            <person name="Gautier L."/>
            <person name="Le Chatelier E."/>
            <person name="Peletier E."/>
            <person name="Bonde I."/>
            <person name="Nielsen T."/>
            <person name="Manichanh C."/>
            <person name="Arumugam M."/>
            <person name="Batto J."/>
            <person name="Santos M.B.Q.D."/>
            <person name="Blom N."/>
            <person name="Borruel N."/>
            <person name="Burgdorf K.S."/>
            <person name="Boumezbeur F."/>
            <person name="Casellas F."/>
            <person name="Dore J."/>
            <person name="Guarner F."/>
            <person name="Hansen T."/>
            <person name="Hildebrand F."/>
            <person name="Kaas R.S."/>
            <person name="Kennedy S."/>
            <person name="Kristiansen K."/>
            <person name="Kultima J.R."/>
            <person name="Leonard P."/>
            <person name="Levenez F."/>
            <person name="Lund O."/>
            <person name="Moumen B."/>
            <person name="Le Paslier D."/>
            <person name="Pons N."/>
            <person name="Pedersen O."/>
            <person name="Prifti E."/>
            <person name="Qin J."/>
            <person name="Raes J."/>
            <person name="Tap J."/>
            <person name="Tims S."/>
            <person name="Ussery D.W."/>
            <person name="Yamada T."/>
            <person name="MetaHit consortium"/>
            <person name="Renault P."/>
            <person name="Sicheritz-Ponten T."/>
            <person name="Bork P."/>
            <person name="Wang J."/>
            <person name="Brunak S."/>
            <person name="Ehrlich S.D."/>
        </authorList>
    </citation>
    <scope>NUCLEOTIDE SEQUENCE [LARGE SCALE GENOMIC DNA]</scope>
</reference>
<protein>
    <submittedName>
        <fullName evidence="1">Uncharacterized protein</fullName>
    </submittedName>
</protein>
<dbReference type="AlphaFoldDB" id="R7N072"/>